<sequence>MASTFQACSGHRDSAYGSQCGAHPRQQGGPHGTDWGKKNPKQSLVITLPLVEGAPTLECTPGGEDGSSRASAESSSGSGLATPGFPWSQQGSPDGNSEDGQLRPEQTGPLQPSPIPSLAPVVYKTSRGGHNVRDVYHPFSQVTIRDLCKAHNDYGRESPYFRGLLRTDLSAAVVFPSDLRQLFSCLMNSMEFKLWEAAWKQLLRDALPSPLIDLDTVVDENGNPLTFDHLTVNPKEQGAWPSIEGEFIIIGDCKHKPQEIEVLPGTLVNNPGSLVLWLHCTHPPTYLPKGQIIAQMIPTWGPKNNRNIPTACVGQAVTEERPQVACEFRVGEEALNITGLLDMGVDVTIVPTRY</sequence>
<name>A0A3M0JXS3_HIRRU</name>
<comment type="caution">
    <text evidence="2">The sequence shown here is derived from an EMBL/GenBank/DDBJ whole genome shotgun (WGS) entry which is preliminary data.</text>
</comment>
<dbReference type="GO" id="GO:0016032">
    <property type="term" value="P:viral process"/>
    <property type="evidence" value="ECO:0007669"/>
    <property type="project" value="InterPro"/>
</dbReference>
<feature type="compositionally biased region" description="Low complexity" evidence="1">
    <location>
        <begin position="68"/>
        <end position="79"/>
    </location>
</feature>
<gene>
    <name evidence="2" type="ORF">DUI87_23718</name>
</gene>
<evidence type="ECO:0000313" key="2">
    <source>
        <dbReference type="EMBL" id="RMB99716.1"/>
    </source>
</evidence>
<evidence type="ECO:0000256" key="1">
    <source>
        <dbReference type="SAM" id="MobiDB-lite"/>
    </source>
</evidence>
<feature type="compositionally biased region" description="Polar residues" evidence="1">
    <location>
        <begin position="87"/>
        <end position="99"/>
    </location>
</feature>
<dbReference type="Proteomes" id="UP000269221">
    <property type="component" value="Unassembled WGS sequence"/>
</dbReference>
<dbReference type="AlphaFoldDB" id="A0A3M0JXS3"/>
<proteinExistence type="predicted"/>
<evidence type="ECO:0008006" key="4">
    <source>
        <dbReference type="Google" id="ProtNLM"/>
    </source>
</evidence>
<organism evidence="2 3">
    <name type="scientific">Hirundo rustica rustica</name>
    <dbReference type="NCBI Taxonomy" id="333673"/>
    <lineage>
        <taxon>Eukaryota</taxon>
        <taxon>Metazoa</taxon>
        <taxon>Chordata</taxon>
        <taxon>Craniata</taxon>
        <taxon>Vertebrata</taxon>
        <taxon>Euteleostomi</taxon>
        <taxon>Archelosauria</taxon>
        <taxon>Archosauria</taxon>
        <taxon>Dinosauria</taxon>
        <taxon>Saurischia</taxon>
        <taxon>Theropoda</taxon>
        <taxon>Coelurosauria</taxon>
        <taxon>Aves</taxon>
        <taxon>Neognathae</taxon>
        <taxon>Neoaves</taxon>
        <taxon>Telluraves</taxon>
        <taxon>Australaves</taxon>
        <taxon>Passeriformes</taxon>
        <taxon>Sylvioidea</taxon>
        <taxon>Hirundinidae</taxon>
        <taxon>Hirundo</taxon>
    </lineage>
</organism>
<reference evidence="2 3" key="1">
    <citation type="submission" date="2018-07" db="EMBL/GenBank/DDBJ databases">
        <title>A high quality draft genome assembly of the barn swallow (H. rustica rustica).</title>
        <authorList>
            <person name="Formenti G."/>
            <person name="Chiara M."/>
            <person name="Poveda L."/>
            <person name="Francoijs K.-J."/>
            <person name="Bonisoli-Alquati A."/>
            <person name="Canova L."/>
            <person name="Gianfranceschi L."/>
            <person name="Horner D.S."/>
            <person name="Saino N."/>
        </authorList>
    </citation>
    <scope>NUCLEOTIDE SEQUENCE [LARGE SCALE GENOMIC DNA]</scope>
    <source>
        <strain evidence="2">Chelidonia</strain>
        <tissue evidence="2">Blood</tissue>
    </source>
</reference>
<protein>
    <recommendedName>
        <fullName evidence="4">Peptidase A2 domain-containing protein</fullName>
    </recommendedName>
</protein>
<dbReference type="EMBL" id="QRBI01000147">
    <property type="protein sequence ID" value="RMB99716.1"/>
    <property type="molecule type" value="Genomic_DNA"/>
</dbReference>
<dbReference type="SUPFAM" id="SSF47943">
    <property type="entry name" value="Retrovirus capsid protein, N-terminal core domain"/>
    <property type="match status" value="1"/>
</dbReference>
<accession>A0A3M0JXS3</accession>
<dbReference type="Pfam" id="PF00607">
    <property type="entry name" value="Gag_p24"/>
    <property type="match status" value="1"/>
</dbReference>
<keyword evidence="3" id="KW-1185">Reference proteome</keyword>
<dbReference type="InterPro" id="IPR008919">
    <property type="entry name" value="Retrov_capsid_N"/>
</dbReference>
<dbReference type="Gene3D" id="1.10.375.10">
    <property type="entry name" value="Human Immunodeficiency Virus Type 1 Capsid Protein"/>
    <property type="match status" value="1"/>
</dbReference>
<feature type="region of interest" description="Disordered" evidence="1">
    <location>
        <begin position="1"/>
        <end position="121"/>
    </location>
</feature>
<evidence type="ECO:0000313" key="3">
    <source>
        <dbReference type="Proteomes" id="UP000269221"/>
    </source>
</evidence>